<organism evidence="1">
    <name type="scientific">candidate division WOR-3 bacterium</name>
    <dbReference type="NCBI Taxonomy" id="2052148"/>
    <lineage>
        <taxon>Bacteria</taxon>
        <taxon>Bacteria division WOR-3</taxon>
    </lineage>
</organism>
<accession>A0A7C5HNN2</accession>
<dbReference type="EMBL" id="DRTB01000251">
    <property type="protein sequence ID" value="HHE05075.1"/>
    <property type="molecule type" value="Genomic_DNA"/>
</dbReference>
<comment type="caution">
    <text evidence="1">The sequence shown here is derived from an EMBL/GenBank/DDBJ whole genome shotgun (WGS) entry which is preliminary data.</text>
</comment>
<gene>
    <name evidence="1" type="ORF">ENL19_03325</name>
</gene>
<proteinExistence type="predicted"/>
<sequence>MIFFLLLMFEPTKSGLSTGWGGMYLNEKGISITGSRLYGINETLSFLFNYNGRFNLAFSSFGIEDYREETMGIGIPVNFDYAILLIKGNLHYLREENDIRWG</sequence>
<reference evidence="1" key="1">
    <citation type="journal article" date="2020" name="mSystems">
        <title>Genome- and Community-Level Interaction Insights into Carbon Utilization and Element Cycling Functions of Hydrothermarchaeota in Hydrothermal Sediment.</title>
        <authorList>
            <person name="Zhou Z."/>
            <person name="Liu Y."/>
            <person name="Xu W."/>
            <person name="Pan J."/>
            <person name="Luo Z.H."/>
            <person name="Li M."/>
        </authorList>
    </citation>
    <scope>NUCLEOTIDE SEQUENCE [LARGE SCALE GENOMIC DNA]</scope>
    <source>
        <strain evidence="1">HyVt-74</strain>
    </source>
</reference>
<dbReference type="AlphaFoldDB" id="A0A7C5HNN2"/>
<evidence type="ECO:0000313" key="1">
    <source>
        <dbReference type="EMBL" id="HHE05075.1"/>
    </source>
</evidence>
<protein>
    <submittedName>
        <fullName evidence="1">Uncharacterized protein</fullName>
    </submittedName>
</protein>
<name>A0A7C5HNN2_UNCW3</name>
<dbReference type="Proteomes" id="UP000886110">
    <property type="component" value="Unassembled WGS sequence"/>
</dbReference>
<feature type="non-terminal residue" evidence="1">
    <location>
        <position position="102"/>
    </location>
</feature>